<evidence type="ECO:0000256" key="4">
    <source>
        <dbReference type="ARBA" id="ARBA00022729"/>
    </source>
</evidence>
<dbReference type="PANTHER" id="PTHR15382">
    <property type="entry name" value="CTG4A-RELATED"/>
    <property type="match status" value="1"/>
</dbReference>
<evidence type="ECO:0000259" key="10">
    <source>
        <dbReference type="PROSITE" id="PS50026"/>
    </source>
</evidence>
<feature type="domain" description="EGF-like" evidence="10">
    <location>
        <begin position="152"/>
        <end position="192"/>
    </location>
</feature>
<keyword evidence="8" id="KW-0812">Transmembrane</keyword>
<dbReference type="PROSITE" id="PS01187">
    <property type="entry name" value="EGF_CA"/>
    <property type="match status" value="1"/>
</dbReference>
<evidence type="ECO:0000313" key="12">
    <source>
        <dbReference type="RefSeq" id="XP_015173786.1"/>
    </source>
</evidence>
<feature type="signal peptide" evidence="9">
    <location>
        <begin position="1"/>
        <end position="24"/>
    </location>
</feature>
<dbReference type="PANTHER" id="PTHR15382:SF8">
    <property type="entry name" value="CANOPY B"/>
    <property type="match status" value="1"/>
</dbReference>
<keyword evidence="8" id="KW-1133">Transmembrane helix</keyword>
<dbReference type="InterPro" id="IPR021852">
    <property type="entry name" value="DUF3456"/>
</dbReference>
<comment type="similarity">
    <text evidence="1">Belongs to the CRELD family.</text>
</comment>
<feature type="chain" id="PRO_5045074356" evidence="9">
    <location>
        <begin position="25"/>
        <end position="378"/>
    </location>
</feature>
<evidence type="ECO:0000256" key="5">
    <source>
        <dbReference type="ARBA" id="ARBA00022837"/>
    </source>
</evidence>
<dbReference type="InterPro" id="IPR000742">
    <property type="entry name" value="EGF"/>
</dbReference>
<keyword evidence="3 7" id="KW-0245">EGF-like domain</keyword>
<protein>
    <submittedName>
        <fullName evidence="12">Cysteine-rich with EGF-like domain protein 2</fullName>
    </submittedName>
</protein>
<dbReference type="InterPro" id="IPR009030">
    <property type="entry name" value="Growth_fac_rcpt_cys_sf"/>
</dbReference>
<name>A0ABM1I0P9_POLDO</name>
<dbReference type="GeneID" id="107065025"/>
<dbReference type="PROSITE" id="PS01248">
    <property type="entry name" value="EGF_LAM_1"/>
    <property type="match status" value="1"/>
</dbReference>
<dbReference type="CDD" id="cd00064">
    <property type="entry name" value="FU"/>
    <property type="match status" value="1"/>
</dbReference>
<evidence type="ECO:0000256" key="1">
    <source>
        <dbReference type="ARBA" id="ARBA00005897"/>
    </source>
</evidence>
<accession>A0ABM1I0P9</accession>
<dbReference type="PROSITE" id="PS00022">
    <property type="entry name" value="EGF_1"/>
    <property type="match status" value="1"/>
</dbReference>
<proteinExistence type="inferred from homology"/>
<dbReference type="InterPro" id="IPR002049">
    <property type="entry name" value="LE_dom"/>
</dbReference>
<organism evidence="11 12">
    <name type="scientific">Polistes dominula</name>
    <name type="common">European paper wasp</name>
    <name type="synonym">Vespa dominula</name>
    <dbReference type="NCBI Taxonomy" id="743375"/>
    <lineage>
        <taxon>Eukaryota</taxon>
        <taxon>Metazoa</taxon>
        <taxon>Ecdysozoa</taxon>
        <taxon>Arthropoda</taxon>
        <taxon>Hexapoda</taxon>
        <taxon>Insecta</taxon>
        <taxon>Pterygota</taxon>
        <taxon>Neoptera</taxon>
        <taxon>Endopterygota</taxon>
        <taxon>Hymenoptera</taxon>
        <taxon>Apocrita</taxon>
        <taxon>Aculeata</taxon>
        <taxon>Vespoidea</taxon>
        <taxon>Vespidae</taxon>
        <taxon>Polistinae</taxon>
        <taxon>Polistini</taxon>
        <taxon>Polistes</taxon>
    </lineage>
</organism>
<evidence type="ECO:0000256" key="7">
    <source>
        <dbReference type="PROSITE-ProRule" id="PRU00076"/>
    </source>
</evidence>
<keyword evidence="4 9" id="KW-0732">Signal</keyword>
<gene>
    <name evidence="12" type="primary">LOC107065025</name>
</gene>
<evidence type="ECO:0000256" key="6">
    <source>
        <dbReference type="ARBA" id="ARBA00023157"/>
    </source>
</evidence>
<feature type="disulfide bond" evidence="7">
    <location>
        <begin position="182"/>
        <end position="191"/>
    </location>
</feature>
<dbReference type="Proteomes" id="UP000694924">
    <property type="component" value="Unplaced"/>
</dbReference>
<feature type="transmembrane region" description="Helical" evidence="8">
    <location>
        <begin position="338"/>
        <end position="355"/>
    </location>
</feature>
<evidence type="ECO:0000313" key="11">
    <source>
        <dbReference type="Proteomes" id="UP000694924"/>
    </source>
</evidence>
<keyword evidence="6 7" id="KW-1015">Disulfide bond</keyword>
<evidence type="ECO:0000256" key="9">
    <source>
        <dbReference type="SAM" id="SignalP"/>
    </source>
</evidence>
<dbReference type="RefSeq" id="XP_015173786.1">
    <property type="nucleotide sequence ID" value="XM_015318300.1"/>
</dbReference>
<comment type="similarity">
    <text evidence="2">Belongs to the canopy family.</text>
</comment>
<dbReference type="Pfam" id="PF00053">
    <property type="entry name" value="EGF_laminin"/>
    <property type="match status" value="1"/>
</dbReference>
<keyword evidence="5" id="KW-0106">Calcium</keyword>
<dbReference type="SUPFAM" id="SSF57184">
    <property type="entry name" value="Growth factor receptor domain"/>
    <property type="match status" value="1"/>
</dbReference>
<evidence type="ECO:0000256" key="2">
    <source>
        <dbReference type="ARBA" id="ARBA00007285"/>
    </source>
</evidence>
<comment type="caution">
    <text evidence="7">Lacks conserved residue(s) required for the propagation of feature annotation.</text>
</comment>
<dbReference type="InterPro" id="IPR018097">
    <property type="entry name" value="EGF_Ca-bd_CS"/>
</dbReference>
<keyword evidence="11" id="KW-1185">Reference proteome</keyword>
<dbReference type="Pfam" id="PF11938">
    <property type="entry name" value="DUF3456"/>
    <property type="match status" value="2"/>
</dbReference>
<dbReference type="PROSITE" id="PS50026">
    <property type="entry name" value="EGF_3"/>
    <property type="match status" value="1"/>
</dbReference>
<dbReference type="Gene3D" id="2.10.220.10">
    <property type="entry name" value="Hormone Receptor, Insulin-like Growth Factor Receptor 1, Chain A, domain 2"/>
    <property type="match status" value="1"/>
</dbReference>
<dbReference type="InterPro" id="IPR006212">
    <property type="entry name" value="Furin_repeat"/>
</dbReference>
<sequence length="378" mass="42200">MRNKSILFIFLIVFIFSEINYVKCIQSNPNKSELQAEKYPPCAACKILVNSFKSGLERTSRGKFEGGDSAWEEDKLGSYARSEVRLIEIQEHLCKEVERGKDQCHSIAEELENKIEEWWFKHQTTYPDIFDYLCIEQTKRCCPKDHYGPECTQCVGFPDNVCSKNGKCKGAGTRKGNGKCLCDKGYEGETCNDCAPGYYESYRDENKLLCSTCHAACNGTCTGPGPKYCEMCSNGWYMIDEQGCFDINECLRSDESCPGNQFCVNKEGGFTCLGCDKACNGCTGDGPDMCIKCADGHHKKDNLCINSDLLGRKRHENFARYATYLGLCIATCIILQRNIYAASVIGILVAVYISVSEYMIAHSNIQDTTANMDILGPA</sequence>
<evidence type="ECO:0000256" key="8">
    <source>
        <dbReference type="SAM" id="Phobius"/>
    </source>
</evidence>
<dbReference type="SMART" id="SM00261">
    <property type="entry name" value="FU"/>
    <property type="match status" value="2"/>
</dbReference>
<reference evidence="12" key="1">
    <citation type="submission" date="2025-08" db="UniProtKB">
        <authorList>
            <consortium name="RefSeq"/>
        </authorList>
    </citation>
    <scope>IDENTIFICATION</scope>
    <source>
        <tissue evidence="12">Whole body</tissue>
    </source>
</reference>
<keyword evidence="8" id="KW-0472">Membrane</keyword>
<evidence type="ECO:0000256" key="3">
    <source>
        <dbReference type="ARBA" id="ARBA00022536"/>
    </source>
</evidence>